<dbReference type="PANTHER" id="PTHR38133">
    <property type="entry name" value="SLR1429 PROTEIN"/>
    <property type="match status" value="1"/>
</dbReference>
<evidence type="ECO:0000259" key="2">
    <source>
        <dbReference type="PROSITE" id="PS50966"/>
    </source>
</evidence>
<sequence>MASIAFGSTMWGRSWLRVVEPISGTPHPQLPRARRMARDLEVSVGEAAGQISAKVEERGLTLPVEIAVPTWAEEAVETALELLRAHGGGVVGGELSRELFDDLVKREVSIAVPLDELECRCRCRSRATYCVHVLACIYAVVLAIDERPMFAYELRSPQQVGTSGPDAEWVRLDSLSSDGFYG</sequence>
<protein>
    <recommendedName>
        <fullName evidence="2">SWIM-type domain-containing protein</fullName>
    </recommendedName>
</protein>
<dbReference type="InterPro" id="IPR007527">
    <property type="entry name" value="Znf_SWIM"/>
</dbReference>
<reference evidence="3 4" key="2">
    <citation type="submission" date="2019-01" db="EMBL/GenBank/DDBJ databases">
        <title>Comparative genomic analysis of Brevibacterium aurantiacum sheds light on its evolution and its adaptation to smear-ripened cheeses.</title>
        <authorList>
            <person name="Moineau S."/>
        </authorList>
    </citation>
    <scope>NUCLEOTIDE SEQUENCE [LARGE SCALE GENOMIC DNA]</scope>
    <source>
        <strain evidence="3 4">SMQ-1417</strain>
    </source>
</reference>
<dbReference type="AlphaFoldDB" id="A0A3T0DAG6"/>
<name>A0A3T0DAG6_BREAU</name>
<gene>
    <name evidence="3" type="ORF">CXR23_02240</name>
</gene>
<dbReference type="PANTHER" id="PTHR38133:SF1">
    <property type="entry name" value="SLR1429 PROTEIN"/>
    <property type="match status" value="1"/>
</dbReference>
<evidence type="ECO:0000256" key="1">
    <source>
        <dbReference type="PROSITE-ProRule" id="PRU00325"/>
    </source>
</evidence>
<dbReference type="PROSITE" id="PS50966">
    <property type="entry name" value="ZF_SWIM"/>
    <property type="match status" value="1"/>
</dbReference>
<accession>A0A3T0DAG6</accession>
<keyword evidence="1" id="KW-0479">Metal-binding</keyword>
<dbReference type="GO" id="GO:0008270">
    <property type="term" value="F:zinc ion binding"/>
    <property type="evidence" value="ECO:0007669"/>
    <property type="project" value="UniProtKB-KW"/>
</dbReference>
<reference evidence="3 4" key="1">
    <citation type="submission" date="2017-12" db="EMBL/GenBank/DDBJ databases">
        <authorList>
            <person name="Levesque S."/>
        </authorList>
    </citation>
    <scope>NUCLEOTIDE SEQUENCE [LARGE SCALE GENOMIC DNA]</scope>
    <source>
        <strain evidence="3 4">SMQ-1417</strain>
    </source>
</reference>
<organism evidence="3 4">
    <name type="scientific">Brevibacterium aurantiacum</name>
    <dbReference type="NCBI Taxonomy" id="273384"/>
    <lineage>
        <taxon>Bacteria</taxon>
        <taxon>Bacillati</taxon>
        <taxon>Actinomycetota</taxon>
        <taxon>Actinomycetes</taxon>
        <taxon>Micrococcales</taxon>
        <taxon>Brevibacteriaceae</taxon>
        <taxon>Brevibacterium</taxon>
    </lineage>
</organism>
<dbReference type="Proteomes" id="UP000283000">
    <property type="component" value="Chromosome"/>
</dbReference>
<proteinExistence type="predicted"/>
<feature type="domain" description="SWIM-type" evidence="2">
    <location>
        <begin position="106"/>
        <end position="141"/>
    </location>
</feature>
<keyword evidence="1" id="KW-0863">Zinc-finger</keyword>
<evidence type="ECO:0000313" key="4">
    <source>
        <dbReference type="Proteomes" id="UP000283000"/>
    </source>
</evidence>
<evidence type="ECO:0000313" key="3">
    <source>
        <dbReference type="EMBL" id="AZT92107.1"/>
    </source>
</evidence>
<keyword evidence="1" id="KW-0862">Zinc</keyword>
<dbReference type="RefSeq" id="WP_127362683.1">
    <property type="nucleotide sequence ID" value="NZ_CP025330.1"/>
</dbReference>
<dbReference type="EMBL" id="CP025330">
    <property type="protein sequence ID" value="AZT92107.1"/>
    <property type="molecule type" value="Genomic_DNA"/>
</dbReference>